<organism evidence="1 2">
    <name type="scientific">Haladaptatus litoreus</name>
    <dbReference type="NCBI Taxonomy" id="553468"/>
    <lineage>
        <taxon>Archaea</taxon>
        <taxon>Methanobacteriati</taxon>
        <taxon>Methanobacteriota</taxon>
        <taxon>Stenosarchaea group</taxon>
        <taxon>Halobacteria</taxon>
        <taxon>Halobacteriales</taxon>
        <taxon>Haladaptataceae</taxon>
        <taxon>Haladaptatus</taxon>
    </lineage>
</organism>
<proteinExistence type="predicted"/>
<gene>
    <name evidence="1" type="ORF">SAMN05421858_3469</name>
</gene>
<dbReference type="Proteomes" id="UP000186914">
    <property type="component" value="Unassembled WGS sequence"/>
</dbReference>
<dbReference type="EMBL" id="FTNO01000004">
    <property type="protein sequence ID" value="SIR72879.1"/>
    <property type="molecule type" value="Genomic_DNA"/>
</dbReference>
<name>A0A1N7DAK9_9EURY</name>
<reference evidence="2" key="1">
    <citation type="submission" date="2017-01" db="EMBL/GenBank/DDBJ databases">
        <authorList>
            <person name="Varghese N."/>
            <person name="Submissions S."/>
        </authorList>
    </citation>
    <scope>NUCLEOTIDE SEQUENCE [LARGE SCALE GENOMIC DNA]</scope>
    <source>
        <strain evidence="2">CGMCC 1.7737</strain>
    </source>
</reference>
<dbReference type="AlphaFoldDB" id="A0A1N7DAK9"/>
<sequence>MAEIDWDADDVERQIMTASEISDMETATTQLMDTVQCINRWVDEHPEHDQLSVWSRELLEAALYIQGEYMHSQQLNYQYLQEKIEQFESSEQ</sequence>
<evidence type="ECO:0000313" key="1">
    <source>
        <dbReference type="EMBL" id="SIR72879.1"/>
    </source>
</evidence>
<accession>A0A1N7DAK9</accession>
<keyword evidence="2" id="KW-1185">Reference proteome</keyword>
<protein>
    <submittedName>
        <fullName evidence="1">Uncharacterized protein</fullName>
    </submittedName>
</protein>
<dbReference type="RefSeq" id="WP_076431372.1">
    <property type="nucleotide sequence ID" value="NZ_FTNO01000004.1"/>
</dbReference>
<evidence type="ECO:0000313" key="2">
    <source>
        <dbReference type="Proteomes" id="UP000186914"/>
    </source>
</evidence>